<feature type="non-terminal residue" evidence="1">
    <location>
        <position position="86"/>
    </location>
</feature>
<gene>
    <name evidence="1" type="ORF">Micbo1qcDRAFT_168444</name>
</gene>
<protein>
    <submittedName>
        <fullName evidence="1">Uncharacterized protein</fullName>
    </submittedName>
</protein>
<proteinExistence type="predicted"/>
<organism evidence="1 2">
    <name type="scientific">Microdochium bolleyi</name>
    <dbReference type="NCBI Taxonomy" id="196109"/>
    <lineage>
        <taxon>Eukaryota</taxon>
        <taxon>Fungi</taxon>
        <taxon>Dikarya</taxon>
        <taxon>Ascomycota</taxon>
        <taxon>Pezizomycotina</taxon>
        <taxon>Sordariomycetes</taxon>
        <taxon>Xylariomycetidae</taxon>
        <taxon>Xylariales</taxon>
        <taxon>Microdochiaceae</taxon>
        <taxon>Microdochium</taxon>
    </lineage>
</organism>
<reference evidence="2" key="1">
    <citation type="submission" date="2016-02" db="EMBL/GenBank/DDBJ databases">
        <title>Draft genome sequence of Microdochium bolleyi, a fungal endophyte of beachgrass.</title>
        <authorList>
            <consortium name="DOE Joint Genome Institute"/>
            <person name="David A.S."/>
            <person name="May G."/>
            <person name="Haridas S."/>
            <person name="Lim J."/>
            <person name="Wang M."/>
            <person name="Labutti K."/>
            <person name="Lipzen A."/>
            <person name="Barry K."/>
            <person name="Grigoriev I.V."/>
        </authorList>
    </citation>
    <scope>NUCLEOTIDE SEQUENCE [LARGE SCALE GENOMIC DNA]</scope>
    <source>
        <strain evidence="2">J235TASD1</strain>
    </source>
</reference>
<evidence type="ECO:0000313" key="2">
    <source>
        <dbReference type="Proteomes" id="UP000070501"/>
    </source>
</evidence>
<accession>A0A136IN69</accession>
<dbReference type="AlphaFoldDB" id="A0A136IN69"/>
<name>A0A136IN69_9PEZI</name>
<dbReference type="EMBL" id="KQ964268">
    <property type="protein sequence ID" value="KXJ86392.1"/>
    <property type="molecule type" value="Genomic_DNA"/>
</dbReference>
<dbReference type="Proteomes" id="UP000070501">
    <property type="component" value="Unassembled WGS sequence"/>
</dbReference>
<sequence>MSTSLSLSCGPLSYGASVSGKDGMADAWGVGTAGGAFCPASLSSSTVRVWFVLFMADSKVGAEITVSERNKIGNGVRSMERLATSI</sequence>
<keyword evidence="2" id="KW-1185">Reference proteome</keyword>
<dbReference type="InParanoid" id="A0A136IN69"/>
<evidence type="ECO:0000313" key="1">
    <source>
        <dbReference type="EMBL" id="KXJ86392.1"/>
    </source>
</evidence>